<organism evidence="2 3">
    <name type="scientific">Marininema halotolerans</name>
    <dbReference type="NCBI Taxonomy" id="1155944"/>
    <lineage>
        <taxon>Bacteria</taxon>
        <taxon>Bacillati</taxon>
        <taxon>Bacillota</taxon>
        <taxon>Bacilli</taxon>
        <taxon>Bacillales</taxon>
        <taxon>Thermoactinomycetaceae</taxon>
        <taxon>Marininema</taxon>
    </lineage>
</organism>
<protein>
    <submittedName>
        <fullName evidence="2">Uncharacterized protein</fullName>
    </submittedName>
</protein>
<name>A0A1I6Q3G2_9BACL</name>
<evidence type="ECO:0000313" key="2">
    <source>
        <dbReference type="EMBL" id="SFS47006.1"/>
    </source>
</evidence>
<dbReference type="EMBL" id="FPAA01000002">
    <property type="protein sequence ID" value="SFS47006.1"/>
    <property type="molecule type" value="Genomic_DNA"/>
</dbReference>
<gene>
    <name evidence="2" type="ORF">SAMN05444972_102312</name>
</gene>
<proteinExistence type="predicted"/>
<evidence type="ECO:0000256" key="1">
    <source>
        <dbReference type="SAM" id="MobiDB-lite"/>
    </source>
</evidence>
<reference evidence="3" key="1">
    <citation type="submission" date="2016-10" db="EMBL/GenBank/DDBJ databases">
        <authorList>
            <person name="Varghese N."/>
            <person name="Submissions S."/>
        </authorList>
    </citation>
    <scope>NUCLEOTIDE SEQUENCE [LARGE SCALE GENOMIC DNA]</scope>
    <source>
        <strain evidence="3">DSM 45789</strain>
    </source>
</reference>
<sequence length="62" mass="7474">MAEKNQKQRDDNDHEEHHRIQFAYEQSGELTDIELSRLEQKQLRNNTETNNEQGEAFKEEDQ</sequence>
<dbReference type="RefSeq" id="WP_091834343.1">
    <property type="nucleotide sequence ID" value="NZ_FPAA01000002.1"/>
</dbReference>
<evidence type="ECO:0000313" key="3">
    <source>
        <dbReference type="Proteomes" id="UP000198660"/>
    </source>
</evidence>
<feature type="region of interest" description="Disordered" evidence="1">
    <location>
        <begin position="1"/>
        <end position="62"/>
    </location>
</feature>
<feature type="compositionally biased region" description="Basic and acidic residues" evidence="1">
    <location>
        <begin position="1"/>
        <end position="19"/>
    </location>
</feature>
<feature type="compositionally biased region" description="Polar residues" evidence="1">
    <location>
        <begin position="43"/>
        <end position="53"/>
    </location>
</feature>
<dbReference type="AlphaFoldDB" id="A0A1I6Q3G2"/>
<accession>A0A1I6Q3G2</accession>
<dbReference type="Proteomes" id="UP000198660">
    <property type="component" value="Unassembled WGS sequence"/>
</dbReference>
<keyword evidence="3" id="KW-1185">Reference proteome</keyword>